<keyword evidence="3 5" id="KW-1133">Transmembrane helix</keyword>
<feature type="transmembrane region" description="Helical" evidence="5">
    <location>
        <begin position="362"/>
        <end position="383"/>
    </location>
</feature>
<keyword evidence="8" id="KW-1185">Reference proteome</keyword>
<feature type="transmembrane region" description="Helical" evidence="5">
    <location>
        <begin position="461"/>
        <end position="481"/>
    </location>
</feature>
<dbReference type="PANTHER" id="PTHR23017">
    <property type="entry name" value="SERPENTINE RECEPTOR, CLASS X"/>
    <property type="match status" value="1"/>
</dbReference>
<dbReference type="Pfam" id="PF10318">
    <property type="entry name" value="7TM_GPCR_Srh"/>
    <property type="match status" value="1"/>
</dbReference>
<evidence type="ECO:0000313" key="7">
    <source>
        <dbReference type="EnsemblMetazoa" id="CJA11013a.1"/>
    </source>
</evidence>
<dbReference type="EnsemblMetazoa" id="CJA11013a.1">
    <property type="protein sequence ID" value="CJA11013a.1"/>
    <property type="gene ID" value="WBGene00130217"/>
</dbReference>
<dbReference type="SUPFAM" id="SSF81321">
    <property type="entry name" value="Family A G protein-coupled receptor-like"/>
    <property type="match status" value="1"/>
</dbReference>
<keyword evidence="2 5" id="KW-0812">Transmembrane</keyword>
<dbReference type="InterPro" id="IPR019422">
    <property type="entry name" value="7TM_GPCR_serpentine_rcpt_Srh"/>
</dbReference>
<feature type="transmembrane region" description="Helical" evidence="5">
    <location>
        <begin position="139"/>
        <end position="158"/>
    </location>
</feature>
<evidence type="ECO:0000256" key="1">
    <source>
        <dbReference type="ARBA" id="ARBA00004370"/>
    </source>
</evidence>
<proteinExistence type="predicted"/>
<dbReference type="Gene3D" id="1.20.1070.10">
    <property type="entry name" value="Rhodopsin 7-helix transmembrane proteins"/>
    <property type="match status" value="1"/>
</dbReference>
<organism evidence="7 8">
    <name type="scientific">Caenorhabditis japonica</name>
    <dbReference type="NCBI Taxonomy" id="281687"/>
    <lineage>
        <taxon>Eukaryota</taxon>
        <taxon>Metazoa</taxon>
        <taxon>Ecdysozoa</taxon>
        <taxon>Nematoda</taxon>
        <taxon>Chromadorea</taxon>
        <taxon>Rhabditida</taxon>
        <taxon>Rhabditina</taxon>
        <taxon>Rhabditomorpha</taxon>
        <taxon>Rhabditoidea</taxon>
        <taxon>Rhabditidae</taxon>
        <taxon>Peloderinae</taxon>
        <taxon>Caenorhabditis</taxon>
    </lineage>
</organism>
<feature type="transmembrane region" description="Helical" evidence="5">
    <location>
        <begin position="404"/>
        <end position="424"/>
    </location>
</feature>
<evidence type="ECO:0000256" key="2">
    <source>
        <dbReference type="ARBA" id="ARBA00022692"/>
    </source>
</evidence>
<dbReference type="AlphaFoldDB" id="A0A8R1DSL3"/>
<dbReference type="InterPro" id="IPR019430">
    <property type="entry name" value="7TM_GPCR_serpentine_rcpt_Srx"/>
</dbReference>
<evidence type="ECO:0000256" key="3">
    <source>
        <dbReference type="ARBA" id="ARBA00022989"/>
    </source>
</evidence>
<accession>A0A8R1DSL3</accession>
<evidence type="ECO:0000256" key="4">
    <source>
        <dbReference type="ARBA" id="ARBA00023136"/>
    </source>
</evidence>
<evidence type="ECO:0000313" key="8">
    <source>
        <dbReference type="Proteomes" id="UP000005237"/>
    </source>
</evidence>
<dbReference type="PROSITE" id="PS50262">
    <property type="entry name" value="G_PROTEIN_RECEP_F1_2"/>
    <property type="match status" value="1"/>
</dbReference>
<feature type="transmembrane region" description="Helical" evidence="5">
    <location>
        <begin position="99"/>
        <end position="118"/>
    </location>
</feature>
<feature type="transmembrane region" description="Helical" evidence="5">
    <location>
        <begin position="191"/>
        <end position="217"/>
    </location>
</feature>
<name>A0A8R1DSL3_CAEJA</name>
<feature type="transmembrane region" description="Helical" evidence="5">
    <location>
        <begin position="294"/>
        <end position="314"/>
    </location>
</feature>
<comment type="subcellular location">
    <subcellularLocation>
        <location evidence="1">Membrane</location>
    </subcellularLocation>
</comment>
<keyword evidence="4 5" id="KW-0472">Membrane</keyword>
<dbReference type="GO" id="GO:0016020">
    <property type="term" value="C:membrane"/>
    <property type="evidence" value="ECO:0007669"/>
    <property type="project" value="UniProtKB-SubCell"/>
</dbReference>
<dbReference type="PANTHER" id="PTHR23017:SF24">
    <property type="entry name" value="7TM GPCR SERPENTINE RECEPTOR CLASS X (SRX) DOMAIN-CONTAINING PROTEIN-RELATED"/>
    <property type="match status" value="1"/>
</dbReference>
<evidence type="ECO:0000256" key="5">
    <source>
        <dbReference type="SAM" id="Phobius"/>
    </source>
</evidence>
<feature type="transmembrane region" description="Helical" evidence="5">
    <location>
        <begin position="53"/>
        <end position="79"/>
    </location>
</feature>
<feature type="transmembrane region" description="Helical" evidence="5">
    <location>
        <begin position="335"/>
        <end position="356"/>
    </location>
</feature>
<protein>
    <submittedName>
        <fullName evidence="7">G_PROTEIN_RECEP_F1_2 domain-containing protein</fullName>
    </submittedName>
</protein>
<reference evidence="8" key="1">
    <citation type="submission" date="2010-08" db="EMBL/GenBank/DDBJ databases">
        <authorList>
            <consortium name="Caenorhabditis japonica Sequencing Consortium"/>
            <person name="Wilson R.K."/>
        </authorList>
    </citation>
    <scope>NUCLEOTIDE SEQUENCE [LARGE SCALE GENOMIC DNA]</scope>
    <source>
        <strain evidence="8">DF5081</strain>
    </source>
</reference>
<dbReference type="CDD" id="cd00637">
    <property type="entry name" value="7tm_classA_rhodopsin-like"/>
    <property type="match status" value="1"/>
</dbReference>
<dbReference type="Pfam" id="PF10328">
    <property type="entry name" value="7TM_GPCR_Srx"/>
    <property type="match status" value="1"/>
</dbReference>
<reference evidence="7" key="2">
    <citation type="submission" date="2022-06" db="UniProtKB">
        <authorList>
            <consortium name="EnsemblMetazoa"/>
        </authorList>
    </citation>
    <scope>IDENTIFICATION</scope>
    <source>
        <strain evidence="7">DF5081</strain>
    </source>
</reference>
<feature type="transmembrane region" description="Helical" evidence="5">
    <location>
        <begin position="238"/>
        <end position="264"/>
    </location>
</feature>
<sequence length="588" mass="65873">MNATCSAETSPFATPRFTLALFHGLTAIGVPLNAFGAYCIIYKTPNRMRHLRVVLLLLSLSTSLLDVSLTFLGAPFIPLPCLVGFPMGILPYFGAPTPVATYIVISVAATVGCCNILLFEDRYNTLVAGRTWKILRVPFHVLNFTGASTFMLPQYAIYMPVDQKSSIAACPYFPCNQPIPETAFALSESPWYISGCIVFVAIYSVSTAIYFSASIHLNMKNQKNQSVNLKRLQQKLQTALILQCLIPISALVVPIVTLVVIFAFDIHNQGSFLSLVCTLASRCLHDCTKIDGKVFKNICILGFGVQAVVVVGACRLPKMRSPFGMLTINETVSQFSACFVTITFFFVGLVVQSRWVITHSNYFGNTSLILLPVILTASLLMSFNRFCASSMPFMYRNLFTKRTISVYIGLNWGLPTVCFSYFYIFHNCRFVFFQFGWVFMEALNDEKCSDVLLAMSISSELLIFALIMLLDLLTFIILITCRRKVFQSHSREHMKREINFASQAIYFIILLNFNSHRFIPAGAFSSAPPSPQTLFIVQLRESSEEEKKNPKKITFQNGHFRVQRRISTMDSVVLLGTTTEKERDGGDE</sequence>
<feature type="domain" description="G-protein coupled receptors family 1 profile" evidence="6">
    <location>
        <begin position="305"/>
        <end position="486"/>
    </location>
</feature>
<evidence type="ECO:0000259" key="6">
    <source>
        <dbReference type="PROSITE" id="PS50262"/>
    </source>
</evidence>
<feature type="transmembrane region" description="Helical" evidence="5">
    <location>
        <begin position="20"/>
        <end position="41"/>
    </location>
</feature>
<dbReference type="InterPro" id="IPR017452">
    <property type="entry name" value="GPCR_Rhodpsn_7TM"/>
</dbReference>
<dbReference type="Proteomes" id="UP000005237">
    <property type="component" value="Unassembled WGS sequence"/>
</dbReference>